<reference evidence="3 4" key="1">
    <citation type="submission" date="2024-02" db="EMBL/GenBank/DDBJ databases">
        <authorList>
            <person name="Chen Y."/>
            <person name="Shah S."/>
            <person name="Dougan E. K."/>
            <person name="Thang M."/>
            <person name="Chan C."/>
        </authorList>
    </citation>
    <scope>NUCLEOTIDE SEQUENCE [LARGE SCALE GENOMIC DNA]</scope>
</reference>
<dbReference type="InterPro" id="IPR006665">
    <property type="entry name" value="OmpA-like"/>
</dbReference>
<evidence type="ECO:0000313" key="4">
    <source>
        <dbReference type="Proteomes" id="UP001642484"/>
    </source>
</evidence>
<name>A0ABP0HC74_9DINO</name>
<keyword evidence="1" id="KW-0175">Coiled coil</keyword>
<dbReference type="Proteomes" id="UP001642484">
    <property type="component" value="Unassembled WGS sequence"/>
</dbReference>
<dbReference type="Pfam" id="PF00691">
    <property type="entry name" value="OmpA"/>
    <property type="match status" value="1"/>
</dbReference>
<dbReference type="InterPro" id="IPR036737">
    <property type="entry name" value="OmpA-like_sf"/>
</dbReference>
<dbReference type="PROSITE" id="PS51123">
    <property type="entry name" value="OMPA_2"/>
    <property type="match status" value="1"/>
</dbReference>
<dbReference type="SUPFAM" id="SSF103088">
    <property type="entry name" value="OmpA-like"/>
    <property type="match status" value="1"/>
</dbReference>
<proteinExistence type="predicted"/>
<accession>A0ABP0HC74</accession>
<evidence type="ECO:0000259" key="2">
    <source>
        <dbReference type="PROSITE" id="PS51123"/>
    </source>
</evidence>
<dbReference type="Gene3D" id="1.20.920.20">
    <property type="match status" value="1"/>
</dbReference>
<dbReference type="EMBL" id="CAXAMN010000314">
    <property type="protein sequence ID" value="CAK8987645.1"/>
    <property type="molecule type" value="Genomic_DNA"/>
</dbReference>
<dbReference type="Gene3D" id="3.30.1330.60">
    <property type="entry name" value="OmpA-like domain"/>
    <property type="match status" value="1"/>
</dbReference>
<evidence type="ECO:0000256" key="1">
    <source>
        <dbReference type="SAM" id="Coils"/>
    </source>
</evidence>
<dbReference type="PANTHER" id="PTHR45703">
    <property type="entry name" value="DYNEIN HEAVY CHAIN"/>
    <property type="match status" value="1"/>
</dbReference>
<gene>
    <name evidence="3" type="ORF">CCMP2556_LOCUS949</name>
</gene>
<dbReference type="PANTHER" id="PTHR45703:SF36">
    <property type="entry name" value="DYNEIN HEAVY CHAIN, CYTOPLASMIC"/>
    <property type="match status" value="1"/>
</dbReference>
<sequence length="568" mass="61829">MAAASGALCAAGRVVAGGGALQKEGQTLREGEQNTQVLREKLKGLEKELTEVLQPRMRRCNEEATGRRQRCGDLQEAIEHLGEARAKAAEEVGGLSKRQLSEIRRLLRSPPEPVKRTLAACWLLLHCQRFKDKPSAVRFDEKTDWPRCQRMLVDEGFIASVLSFDSKQLDEVPSVPACVAQSLGIADAGAPKVRPALRRSATVPVKPQPPLDIAAVLRASEPCGPLLHWVQALIVEHTERIKLQAELTEAVAARTKAESSEAEAEADLAEAEALLGRLREALASQEAALEQLAAEKMAAEKALRDIRRLDSIAVPTKAPKVSESPKASPEKKAEKIPIPIELEVSGTLAAVEQKLAQCGVPFKRADAQVLEGDPQQALILPRIAEILKDHRGKLKLLLEGHQAEGEEPGTDLERSLAVYQWLVEVAGCAPGLLRLKGCGSTAGLGQLVVPVPIQELVIRSGPKPAEMEGMNFPSGLYFAKDSTSLLPEIEVLLPPLGKALEEHAVRLEGHVDRDENPDLAGRRAVRVRELLMELGVPRTQMRPQSCKALHPLSRTQLAVNRRVELHIL</sequence>
<dbReference type="InterPro" id="IPR026983">
    <property type="entry name" value="DHC"/>
</dbReference>
<feature type="domain" description="OmpA-like" evidence="2">
    <location>
        <begin position="465"/>
        <end position="568"/>
    </location>
</feature>
<keyword evidence="4" id="KW-1185">Reference proteome</keyword>
<protein>
    <recommendedName>
        <fullName evidence="2">OmpA-like domain-containing protein</fullName>
    </recommendedName>
</protein>
<organism evidence="3 4">
    <name type="scientific">Durusdinium trenchii</name>
    <dbReference type="NCBI Taxonomy" id="1381693"/>
    <lineage>
        <taxon>Eukaryota</taxon>
        <taxon>Sar</taxon>
        <taxon>Alveolata</taxon>
        <taxon>Dinophyceae</taxon>
        <taxon>Suessiales</taxon>
        <taxon>Symbiodiniaceae</taxon>
        <taxon>Durusdinium</taxon>
    </lineage>
</organism>
<evidence type="ECO:0000313" key="3">
    <source>
        <dbReference type="EMBL" id="CAK8987645.1"/>
    </source>
</evidence>
<comment type="caution">
    <text evidence="3">The sequence shown here is derived from an EMBL/GenBank/DDBJ whole genome shotgun (WGS) entry which is preliminary data.</text>
</comment>
<feature type="coiled-coil region" evidence="1">
    <location>
        <begin position="252"/>
        <end position="309"/>
    </location>
</feature>